<protein>
    <submittedName>
        <fullName evidence="1">Uncharacterized protein</fullName>
    </submittedName>
</protein>
<sequence length="467" mass="52585">MAKRVLKVNSSPLTSTRTIEQPGVMGLNKIKRINSTLDNSQEKRSLYKVKTHPYFSLKNILWLGISLLGNAAFIHGAVRSRLGDNTIAKTSNNVAEPLIVPQPLAMEKFLRAEEYVEMMQGDQAQLGDVNDPYQAYAPTCKSTDSGTRLEKTNKEVIRLLKKNALLDNAKKPHQFKKVDILVALAKLLSEKTDQIKTKLARIILKISGRYGGHVNEPLSESQVNKLVDTWLFENTLGETLDVYVARQTAASLYPFMLTVDSLRYWLSLDVVSADHGSLAFLSESDRQTFDALWQGALERQIPLLAYYANHPEVKILPLDDMSFSALYSGSLLLSDQGINLKKIPLKTVIQTGLGLWQMALEEGIALDMLKYFTLPAILYDAIQGKDKTPADCYHNEIITRSAAVEKYLRHVKDINDENIKFLAIIENYKKETRKWLNRGALADRYIDLCPPNSLKSLSGYKDPFFNS</sequence>
<organism evidence="1">
    <name type="scientific">Acerihabitans sp. KWT182</name>
    <dbReference type="NCBI Taxonomy" id="3157919"/>
    <lineage>
        <taxon>Bacteria</taxon>
        <taxon>Pseudomonadati</taxon>
        <taxon>Pseudomonadota</taxon>
        <taxon>Gammaproteobacteria</taxon>
        <taxon>Enterobacterales</taxon>
        <taxon>Pectobacteriaceae</taxon>
        <taxon>Acerihabitans</taxon>
    </lineage>
</organism>
<evidence type="ECO:0000313" key="1">
    <source>
        <dbReference type="EMBL" id="XBS71569.1"/>
    </source>
</evidence>
<gene>
    <name evidence="1" type="ORF">ABK905_11960</name>
</gene>
<proteinExistence type="predicted"/>
<dbReference type="EMBL" id="CP157947">
    <property type="protein sequence ID" value="XBS71569.1"/>
    <property type="molecule type" value="Genomic_DNA"/>
</dbReference>
<reference evidence="1" key="1">
    <citation type="submission" date="2024-06" db="EMBL/GenBank/DDBJ databases">
        <authorList>
            <person name="Coelho C."/>
            <person name="Bento M."/>
            <person name="Garcia E."/>
            <person name="Camelo A."/>
            <person name="Brandao I."/>
            <person name="Espirito Santo C."/>
            <person name="Trovao J."/>
            <person name="Verissimo A."/>
            <person name="Costa J."/>
            <person name="Tiago I."/>
        </authorList>
    </citation>
    <scope>NUCLEOTIDE SEQUENCE</scope>
    <source>
        <strain evidence="1">KWT182</strain>
    </source>
</reference>
<name>A0AAU7QET0_9GAMM</name>
<accession>A0AAU7QET0</accession>
<dbReference type="AlphaFoldDB" id="A0AAU7QET0"/>